<dbReference type="Pfam" id="PF06763">
    <property type="entry name" value="Minor_tail_Z"/>
    <property type="match status" value="1"/>
</dbReference>
<name>A0A2G1QMS5_9HYPH</name>
<evidence type="ECO:0000313" key="1">
    <source>
        <dbReference type="EMBL" id="PHP66769.1"/>
    </source>
</evidence>
<accession>A0A2G1QMS5</accession>
<evidence type="ECO:0008006" key="3">
    <source>
        <dbReference type="Google" id="ProtNLM"/>
    </source>
</evidence>
<sequence>MAVFRPTDAASGEGSCAVAEGIRIDAAEFLALSRAINKLPGEIKTKAMARAMRRVSTMARTRYVRRAAPRLKLPQKLIREVTTARVNAGGNTADVVIKSGWIPLYKLGAMRTSKGVRVRTRGSYRHAFIATMSSGHTGVMMRTGPSRFPIRELFGPNPAHDITNNQDVYHELLAEVLSEVLGPRVLHELDRILPG</sequence>
<dbReference type="EMBL" id="PDVP01000006">
    <property type="protein sequence ID" value="PHP66769.1"/>
    <property type="molecule type" value="Genomic_DNA"/>
</dbReference>
<evidence type="ECO:0000313" key="2">
    <source>
        <dbReference type="Proteomes" id="UP000221168"/>
    </source>
</evidence>
<gene>
    <name evidence="1" type="ORF">CSC94_11720</name>
</gene>
<dbReference type="AlphaFoldDB" id="A0A2G1QMS5"/>
<reference evidence="1 2" key="1">
    <citation type="submission" date="2017-10" db="EMBL/GenBank/DDBJ databases">
        <title>Sedimentibacterium mangrovi gen. nov., sp. nov., a novel member of family Phyllobacteriacea isolated from mangrove sediment.</title>
        <authorList>
            <person name="Liao H."/>
            <person name="Tian Y."/>
        </authorList>
    </citation>
    <scope>NUCLEOTIDE SEQUENCE [LARGE SCALE GENOMIC DNA]</scope>
    <source>
        <strain evidence="1 2">X9-2-2</strain>
    </source>
</reference>
<organism evidence="1 2">
    <name type="scientific">Zhengella mangrovi</name>
    <dbReference type="NCBI Taxonomy" id="1982044"/>
    <lineage>
        <taxon>Bacteria</taxon>
        <taxon>Pseudomonadati</taxon>
        <taxon>Pseudomonadota</taxon>
        <taxon>Alphaproteobacteria</taxon>
        <taxon>Hyphomicrobiales</taxon>
        <taxon>Notoacmeibacteraceae</taxon>
        <taxon>Zhengella</taxon>
    </lineage>
</organism>
<proteinExistence type="predicted"/>
<keyword evidence="2" id="KW-1185">Reference proteome</keyword>
<comment type="caution">
    <text evidence="1">The sequence shown here is derived from an EMBL/GenBank/DDBJ whole genome shotgun (WGS) entry which is preliminary data.</text>
</comment>
<protein>
    <recommendedName>
        <fullName evidence="3">Phage tail protein</fullName>
    </recommendedName>
</protein>
<dbReference type="InterPro" id="IPR010633">
    <property type="entry name" value="Phage_lambda_GpZ"/>
</dbReference>
<dbReference type="Proteomes" id="UP000221168">
    <property type="component" value="Unassembled WGS sequence"/>
</dbReference>